<evidence type="ECO:0000256" key="3">
    <source>
        <dbReference type="SAM" id="SignalP"/>
    </source>
</evidence>
<sequence length="568" mass="62030">MVAARLMLVLGVLALGHPCAGQAVTVRTLVGEIMGSTEQVAVDGRPYQISRFLSIPFAETTGGQNRFRKPIPKAPFTDVFNATQMPMGCFQGSLGGAAKYGKYMNFTEDCLTLNIYVPHAFAGNPSLPVMVWIYGGAFVEGATAIYPGEGMAALGDVILVTVNYRVGMFGFIRSANGDLPGNQGLWDQHLAIKWVHNNIAAFTGNPNDVTIFGESAGAASVVFQALYSGNKGLFRRVIAQSGSANSYWAIHNGPNAEAFIQKKGCGGSPDPAGCLRALEPTMIMDQDTLPMRPVVDNDFLVADPKNIMFENDPKTAAARNFFSSLDFLTGFNEFDGALYVRDVWPSLLGYTDMDSLTVTREQFSKVVVPITVSAAWPSANNATAEVLGRLVDFMYTNWSRPDDSVFLRNALVELSSDIAFFGPAISTVHGHASLGGGRTFLYRFSVTPTTHALKTPLWIEGHYTNLERQVSHAAVTMWTNFAKTGDPNKPTTVLWYTNTTWPEYDVTSQAYIHLNGNGAAVGSRFAARRMEMWQHLFPAVADIYDCNKHAQGPDVPIFFTETIWYHIG</sequence>
<feature type="domain" description="Carboxylesterase type B" evidence="4">
    <location>
        <begin position="24"/>
        <end position="533"/>
    </location>
</feature>
<dbReference type="InterPro" id="IPR002018">
    <property type="entry name" value="CarbesteraseB"/>
</dbReference>
<evidence type="ECO:0000259" key="4">
    <source>
        <dbReference type="Pfam" id="PF00135"/>
    </source>
</evidence>
<dbReference type="PROSITE" id="PS00941">
    <property type="entry name" value="CARBOXYLESTERASE_B_2"/>
    <property type="match status" value="1"/>
</dbReference>
<accession>A0ABY7EDI7</accession>
<dbReference type="Proteomes" id="UP001164746">
    <property type="component" value="Chromosome 6"/>
</dbReference>
<dbReference type="Pfam" id="PF00135">
    <property type="entry name" value="COesterase"/>
    <property type="match status" value="1"/>
</dbReference>
<dbReference type="InterPro" id="IPR029058">
    <property type="entry name" value="AB_hydrolase_fold"/>
</dbReference>
<reference evidence="5" key="1">
    <citation type="submission" date="2022-11" db="EMBL/GenBank/DDBJ databases">
        <title>Centuries of genome instability and evolution in soft-shell clam transmissible cancer (bioRxiv).</title>
        <authorList>
            <person name="Hart S.F.M."/>
            <person name="Yonemitsu M.A."/>
            <person name="Giersch R.M."/>
            <person name="Beal B.F."/>
            <person name="Arriagada G."/>
            <person name="Davis B.W."/>
            <person name="Ostrander E.A."/>
            <person name="Goff S.P."/>
            <person name="Metzger M.J."/>
        </authorList>
    </citation>
    <scope>NUCLEOTIDE SEQUENCE</scope>
    <source>
        <strain evidence="5">MELC-2E11</strain>
        <tissue evidence="5">Siphon/mantle</tissue>
    </source>
</reference>
<dbReference type="EMBL" id="CP111017">
    <property type="protein sequence ID" value="WAR06867.1"/>
    <property type="molecule type" value="Genomic_DNA"/>
</dbReference>
<keyword evidence="2 3" id="KW-0732">Signal</keyword>
<dbReference type="InterPro" id="IPR019819">
    <property type="entry name" value="Carboxylesterase_B_CS"/>
</dbReference>
<organism evidence="5 6">
    <name type="scientific">Mya arenaria</name>
    <name type="common">Soft-shell clam</name>
    <dbReference type="NCBI Taxonomy" id="6604"/>
    <lineage>
        <taxon>Eukaryota</taxon>
        <taxon>Metazoa</taxon>
        <taxon>Spiralia</taxon>
        <taxon>Lophotrochozoa</taxon>
        <taxon>Mollusca</taxon>
        <taxon>Bivalvia</taxon>
        <taxon>Autobranchia</taxon>
        <taxon>Heteroconchia</taxon>
        <taxon>Euheterodonta</taxon>
        <taxon>Imparidentia</taxon>
        <taxon>Neoheterodontei</taxon>
        <taxon>Myida</taxon>
        <taxon>Myoidea</taxon>
        <taxon>Myidae</taxon>
        <taxon>Mya</taxon>
    </lineage>
</organism>
<evidence type="ECO:0000313" key="5">
    <source>
        <dbReference type="EMBL" id="WAR06867.1"/>
    </source>
</evidence>
<dbReference type="PANTHER" id="PTHR43903">
    <property type="entry name" value="NEUROLIGIN"/>
    <property type="match status" value="1"/>
</dbReference>
<feature type="signal peptide" evidence="3">
    <location>
        <begin position="1"/>
        <end position="21"/>
    </location>
</feature>
<dbReference type="InterPro" id="IPR051093">
    <property type="entry name" value="Neuroligin/BSAL"/>
</dbReference>
<feature type="chain" id="PRO_5045307567" evidence="3">
    <location>
        <begin position="22"/>
        <end position="568"/>
    </location>
</feature>
<protein>
    <submittedName>
        <fullName evidence="5">CEL-like protein</fullName>
    </submittedName>
</protein>
<name>A0ABY7EDI7_MYAAR</name>
<evidence type="ECO:0000313" key="6">
    <source>
        <dbReference type="Proteomes" id="UP001164746"/>
    </source>
</evidence>
<comment type="similarity">
    <text evidence="1">Belongs to the type-B carboxylesterase/lipase family.</text>
</comment>
<gene>
    <name evidence="5" type="ORF">MAR_016825</name>
</gene>
<dbReference type="SUPFAM" id="SSF53474">
    <property type="entry name" value="alpha/beta-Hydrolases"/>
    <property type="match status" value="1"/>
</dbReference>
<evidence type="ECO:0000256" key="2">
    <source>
        <dbReference type="ARBA" id="ARBA00022729"/>
    </source>
</evidence>
<evidence type="ECO:0000256" key="1">
    <source>
        <dbReference type="ARBA" id="ARBA00005964"/>
    </source>
</evidence>
<keyword evidence="6" id="KW-1185">Reference proteome</keyword>
<dbReference type="Gene3D" id="3.40.50.1820">
    <property type="entry name" value="alpha/beta hydrolase"/>
    <property type="match status" value="1"/>
</dbReference>
<proteinExistence type="inferred from homology"/>